<evidence type="ECO:0000313" key="1">
    <source>
        <dbReference type="EMBL" id="MEQ2181870.1"/>
    </source>
</evidence>
<dbReference type="Proteomes" id="UP001476798">
    <property type="component" value="Unassembled WGS sequence"/>
</dbReference>
<organism evidence="1 2">
    <name type="scientific">Goodea atripinnis</name>
    <dbReference type="NCBI Taxonomy" id="208336"/>
    <lineage>
        <taxon>Eukaryota</taxon>
        <taxon>Metazoa</taxon>
        <taxon>Chordata</taxon>
        <taxon>Craniata</taxon>
        <taxon>Vertebrata</taxon>
        <taxon>Euteleostomi</taxon>
        <taxon>Actinopterygii</taxon>
        <taxon>Neopterygii</taxon>
        <taxon>Teleostei</taxon>
        <taxon>Neoteleostei</taxon>
        <taxon>Acanthomorphata</taxon>
        <taxon>Ovalentaria</taxon>
        <taxon>Atherinomorphae</taxon>
        <taxon>Cyprinodontiformes</taxon>
        <taxon>Goodeidae</taxon>
        <taxon>Goodea</taxon>
    </lineage>
</organism>
<protein>
    <recommendedName>
        <fullName evidence="3">Reverse transcriptase RNase H-like domain-containing protein</fullName>
    </recommendedName>
</protein>
<name>A0ABV0PEI5_9TELE</name>
<proteinExistence type="predicted"/>
<reference evidence="1 2" key="1">
    <citation type="submission" date="2021-06" db="EMBL/GenBank/DDBJ databases">
        <authorList>
            <person name="Palmer J.M."/>
        </authorList>
    </citation>
    <scope>NUCLEOTIDE SEQUENCE [LARGE SCALE GENOMIC DNA]</scope>
    <source>
        <strain evidence="1 2">GA_2019</strain>
        <tissue evidence="1">Muscle</tissue>
    </source>
</reference>
<comment type="caution">
    <text evidence="1">The sequence shown here is derived from an EMBL/GenBank/DDBJ whole genome shotgun (WGS) entry which is preliminary data.</text>
</comment>
<sequence>PSCLAQMSSFLGMTSFYLQILPKYSLTQAQRKYSMGESEALACMYFYGRQIRIGLQAAAPLPMVSEAVGRYF</sequence>
<evidence type="ECO:0000313" key="2">
    <source>
        <dbReference type="Proteomes" id="UP001476798"/>
    </source>
</evidence>
<evidence type="ECO:0008006" key="3">
    <source>
        <dbReference type="Google" id="ProtNLM"/>
    </source>
</evidence>
<feature type="non-terminal residue" evidence="1">
    <location>
        <position position="1"/>
    </location>
</feature>
<gene>
    <name evidence="1" type="ORF">GOODEAATRI_016069</name>
</gene>
<dbReference type="EMBL" id="JAHRIO010071185">
    <property type="protein sequence ID" value="MEQ2181870.1"/>
    <property type="molecule type" value="Genomic_DNA"/>
</dbReference>
<accession>A0ABV0PEI5</accession>
<keyword evidence="2" id="KW-1185">Reference proteome</keyword>